<protein>
    <submittedName>
        <fullName evidence="6">AraC family transcriptional regulator</fullName>
    </submittedName>
</protein>
<evidence type="ECO:0000259" key="5">
    <source>
        <dbReference type="PROSITE" id="PS01124"/>
    </source>
</evidence>
<gene>
    <name evidence="6" type="ORF">L0C25_19985</name>
</gene>
<evidence type="ECO:0000256" key="3">
    <source>
        <dbReference type="ARBA" id="ARBA00023163"/>
    </source>
</evidence>
<feature type="compositionally biased region" description="Basic and acidic residues" evidence="4">
    <location>
        <begin position="248"/>
        <end position="270"/>
    </location>
</feature>
<dbReference type="GO" id="GO:0003700">
    <property type="term" value="F:DNA-binding transcription factor activity"/>
    <property type="evidence" value="ECO:0007669"/>
    <property type="project" value="InterPro"/>
</dbReference>
<feature type="domain" description="HTH araC/xylS-type" evidence="5">
    <location>
        <begin position="149"/>
        <end position="221"/>
    </location>
</feature>
<keyword evidence="2" id="KW-0238">DNA-binding</keyword>
<dbReference type="GO" id="GO:0043565">
    <property type="term" value="F:sequence-specific DNA binding"/>
    <property type="evidence" value="ECO:0007669"/>
    <property type="project" value="InterPro"/>
</dbReference>
<proteinExistence type="predicted"/>
<dbReference type="Pfam" id="PF12833">
    <property type="entry name" value="HTH_18"/>
    <property type="match status" value="1"/>
</dbReference>
<evidence type="ECO:0000313" key="7">
    <source>
        <dbReference type="Proteomes" id="UP001164390"/>
    </source>
</evidence>
<dbReference type="EMBL" id="CP094970">
    <property type="protein sequence ID" value="UYM04789.1"/>
    <property type="molecule type" value="Genomic_DNA"/>
</dbReference>
<keyword evidence="1" id="KW-0805">Transcription regulation</keyword>
<dbReference type="Gene3D" id="1.10.10.60">
    <property type="entry name" value="Homeodomain-like"/>
    <property type="match status" value="1"/>
</dbReference>
<dbReference type="PANTHER" id="PTHR46796">
    <property type="entry name" value="HTH-TYPE TRANSCRIPTIONAL ACTIVATOR RHAS-RELATED"/>
    <property type="match status" value="1"/>
</dbReference>
<reference evidence="6" key="1">
    <citation type="submission" date="2022-01" db="EMBL/GenBank/DDBJ databases">
        <title>Nocardioidaceae gen. sp. A5X3R13.</title>
        <authorList>
            <person name="Lopez Marin M.A."/>
            <person name="Uhlik O."/>
        </authorList>
    </citation>
    <scope>NUCLEOTIDE SEQUENCE</scope>
    <source>
        <strain evidence="6">A5X3R13</strain>
    </source>
</reference>
<organism evidence="6 7">
    <name type="scientific">Solicola gregarius</name>
    <dbReference type="NCBI Taxonomy" id="2908642"/>
    <lineage>
        <taxon>Bacteria</taxon>
        <taxon>Bacillati</taxon>
        <taxon>Actinomycetota</taxon>
        <taxon>Actinomycetes</taxon>
        <taxon>Propionibacteriales</taxon>
        <taxon>Nocardioidaceae</taxon>
        <taxon>Solicola</taxon>
    </lineage>
</organism>
<dbReference type="AlphaFoldDB" id="A0AA46TH81"/>
<sequence length="270" mass="30040">MPLDFDVRPSDSPYVECVWRTSSSDIDRFTSIASCHWSLVVCRQRGRTEVSVQGPETFGTVAPVPQDATFLGIRFRLGVVLHDLPVHRLVNGDLDLVSATAGAFWWKGTTWHLPSYENAEALVDRLVGEDLLAHDPLVDEVLRGGRPTVSARTVQRRFQARTGLTYASVRQIERARLAATRLRDGGRPADVAYELGYYDQPHLTRSLRAYIGRTPALLGDRSRSGPLSVLYKTVSESSPTLALDTLPELERRRDAQDHSGHDDHAERAVG</sequence>
<dbReference type="SMART" id="SM00342">
    <property type="entry name" value="HTH_ARAC"/>
    <property type="match status" value="1"/>
</dbReference>
<name>A0AA46TH81_9ACTN</name>
<evidence type="ECO:0000256" key="1">
    <source>
        <dbReference type="ARBA" id="ARBA00023015"/>
    </source>
</evidence>
<dbReference type="PROSITE" id="PS01124">
    <property type="entry name" value="HTH_ARAC_FAMILY_2"/>
    <property type="match status" value="1"/>
</dbReference>
<dbReference type="Proteomes" id="UP001164390">
    <property type="component" value="Chromosome"/>
</dbReference>
<accession>A0AA46TH81</accession>
<dbReference type="InterPro" id="IPR050204">
    <property type="entry name" value="AraC_XylS_family_regulators"/>
</dbReference>
<evidence type="ECO:0000313" key="6">
    <source>
        <dbReference type="EMBL" id="UYM04789.1"/>
    </source>
</evidence>
<keyword evidence="3" id="KW-0804">Transcription</keyword>
<keyword evidence="7" id="KW-1185">Reference proteome</keyword>
<dbReference type="KEGG" id="sgrg:L0C25_19985"/>
<evidence type="ECO:0000256" key="4">
    <source>
        <dbReference type="SAM" id="MobiDB-lite"/>
    </source>
</evidence>
<dbReference type="InterPro" id="IPR018060">
    <property type="entry name" value="HTH_AraC"/>
</dbReference>
<dbReference type="RefSeq" id="WP_271633547.1">
    <property type="nucleotide sequence ID" value="NZ_CP094970.1"/>
</dbReference>
<evidence type="ECO:0000256" key="2">
    <source>
        <dbReference type="ARBA" id="ARBA00023125"/>
    </source>
</evidence>
<feature type="region of interest" description="Disordered" evidence="4">
    <location>
        <begin position="242"/>
        <end position="270"/>
    </location>
</feature>